<name>A0A8D8W5K4_9HEMI</name>
<sequence>MIHPDFTTDQLLVVRHCPGEPLLLQIVQNPCGVHPENYLVKVLSQRIPLGHEQRCHCLCIPSSHSHHRATIGPLKIFQNGGHDDWCLQDHHIVLTNGVGNILLTALVQTGRQFVDNVAPLRLQLAVGLSFL</sequence>
<proteinExistence type="predicted"/>
<reference evidence="1" key="1">
    <citation type="submission" date="2021-05" db="EMBL/GenBank/DDBJ databases">
        <authorList>
            <person name="Alioto T."/>
            <person name="Alioto T."/>
            <person name="Gomez Garrido J."/>
        </authorList>
    </citation>
    <scope>NUCLEOTIDE SEQUENCE</scope>
</reference>
<organism evidence="1">
    <name type="scientific">Cacopsylla melanoneura</name>
    <dbReference type="NCBI Taxonomy" id="428564"/>
    <lineage>
        <taxon>Eukaryota</taxon>
        <taxon>Metazoa</taxon>
        <taxon>Ecdysozoa</taxon>
        <taxon>Arthropoda</taxon>
        <taxon>Hexapoda</taxon>
        <taxon>Insecta</taxon>
        <taxon>Pterygota</taxon>
        <taxon>Neoptera</taxon>
        <taxon>Paraneoptera</taxon>
        <taxon>Hemiptera</taxon>
        <taxon>Sternorrhyncha</taxon>
        <taxon>Psylloidea</taxon>
        <taxon>Psyllidae</taxon>
        <taxon>Psyllinae</taxon>
        <taxon>Cacopsylla</taxon>
    </lineage>
</organism>
<protein>
    <submittedName>
        <fullName evidence="1">Uncharacterized protein</fullName>
    </submittedName>
</protein>
<dbReference type="EMBL" id="HBUF01138546">
    <property type="protein sequence ID" value="CAG6645785.1"/>
    <property type="molecule type" value="Transcribed_RNA"/>
</dbReference>
<evidence type="ECO:0000313" key="1">
    <source>
        <dbReference type="EMBL" id="CAG6645785.1"/>
    </source>
</evidence>
<accession>A0A8D8W5K4</accession>
<dbReference type="AlphaFoldDB" id="A0A8D8W5K4"/>